<keyword evidence="1" id="KW-1133">Transmembrane helix</keyword>
<organism evidence="2 3">
    <name type="scientific">Paracoccus methylovorus</name>
    <dbReference type="NCBI Taxonomy" id="2812658"/>
    <lineage>
        <taxon>Bacteria</taxon>
        <taxon>Pseudomonadati</taxon>
        <taxon>Pseudomonadota</taxon>
        <taxon>Alphaproteobacteria</taxon>
        <taxon>Rhodobacterales</taxon>
        <taxon>Paracoccaceae</taxon>
        <taxon>Paracoccus</taxon>
    </lineage>
</organism>
<reference evidence="2 3" key="1">
    <citation type="submission" date="2021-02" db="EMBL/GenBank/DDBJ databases">
        <title>Paracoccus methylovroum sp.nov., a new methanol and methylamine utilizing methylotrophic denitrifer.</title>
        <authorList>
            <person name="Timsy T."/>
            <person name="Behrendt U."/>
            <person name="Ulrich A."/>
            <person name="Spanner T."/>
            <person name="Foesel B.U."/>
            <person name="Horn M.A."/>
            <person name="Kolb S."/>
        </authorList>
    </citation>
    <scope>NUCLEOTIDE SEQUENCE [LARGE SCALE GENOMIC DNA]</scope>
    <source>
        <strain evidence="2 3">H4-D09</strain>
    </source>
</reference>
<accession>A0ABX7JEM9</accession>
<gene>
    <name evidence="2" type="ORF">JWJ88_06720</name>
</gene>
<keyword evidence="1" id="KW-0812">Transmembrane</keyword>
<dbReference type="RefSeq" id="WP_205293345.1">
    <property type="nucleotide sequence ID" value="NZ_CP070368.1"/>
</dbReference>
<dbReference type="Proteomes" id="UP000663629">
    <property type="component" value="Chromosome 1"/>
</dbReference>
<dbReference type="EMBL" id="CP070368">
    <property type="protein sequence ID" value="QRZ12321.1"/>
    <property type="molecule type" value="Genomic_DNA"/>
</dbReference>
<feature type="transmembrane region" description="Helical" evidence="1">
    <location>
        <begin position="64"/>
        <end position="85"/>
    </location>
</feature>
<proteinExistence type="predicted"/>
<evidence type="ECO:0000313" key="3">
    <source>
        <dbReference type="Proteomes" id="UP000663629"/>
    </source>
</evidence>
<name>A0ABX7JEM9_9RHOB</name>
<keyword evidence="1" id="KW-0472">Membrane</keyword>
<keyword evidence="3" id="KW-1185">Reference proteome</keyword>
<evidence type="ECO:0000256" key="1">
    <source>
        <dbReference type="SAM" id="Phobius"/>
    </source>
</evidence>
<feature type="transmembrane region" description="Helical" evidence="1">
    <location>
        <begin position="12"/>
        <end position="30"/>
    </location>
</feature>
<protein>
    <submittedName>
        <fullName evidence="2">DUF2834 domain-containing protein</fullName>
    </submittedName>
</protein>
<sequence>MSSLNSELTPLRLVWALLALTGLIVALWRGEAFWQGVGGSDLVAQATLALWCLIETMLRRNWAALLTLPALAFGLGCALPLYLFIRSRRIT</sequence>
<evidence type="ECO:0000313" key="2">
    <source>
        <dbReference type="EMBL" id="QRZ12321.1"/>
    </source>
</evidence>